<keyword evidence="3" id="KW-1185">Reference proteome</keyword>
<dbReference type="InterPro" id="IPR041286">
    <property type="entry name" value="MBG_2"/>
</dbReference>
<name>A0ABS9V3M4_9BACT</name>
<dbReference type="InterPro" id="IPR011493">
    <property type="entry name" value="GLUG"/>
</dbReference>
<dbReference type="InterPro" id="IPR003961">
    <property type="entry name" value="FN3_dom"/>
</dbReference>
<dbReference type="PROSITE" id="PS50853">
    <property type="entry name" value="FN3"/>
    <property type="match status" value="2"/>
</dbReference>
<dbReference type="Pfam" id="PF07581">
    <property type="entry name" value="Glug"/>
    <property type="match status" value="1"/>
</dbReference>
<protein>
    <recommendedName>
        <fullName evidence="1">Fibronectin type-III domain-containing protein</fullName>
    </recommendedName>
</protein>
<evidence type="ECO:0000259" key="1">
    <source>
        <dbReference type="PROSITE" id="PS50853"/>
    </source>
</evidence>
<organism evidence="2 3">
    <name type="scientific">Belliella filtrata</name>
    <dbReference type="NCBI Taxonomy" id="2923435"/>
    <lineage>
        <taxon>Bacteria</taxon>
        <taxon>Pseudomonadati</taxon>
        <taxon>Bacteroidota</taxon>
        <taxon>Cytophagia</taxon>
        <taxon>Cytophagales</taxon>
        <taxon>Cyclobacteriaceae</taxon>
        <taxon>Belliella</taxon>
    </lineage>
</organism>
<dbReference type="Proteomes" id="UP001165489">
    <property type="component" value="Unassembled WGS sequence"/>
</dbReference>
<proteinExistence type="predicted"/>
<feature type="domain" description="Fibronectin type-III" evidence="1">
    <location>
        <begin position="220"/>
        <end position="327"/>
    </location>
</feature>
<feature type="domain" description="Fibronectin type-III" evidence="1">
    <location>
        <begin position="513"/>
        <end position="617"/>
    </location>
</feature>
<dbReference type="EMBL" id="JAKZGP010000054">
    <property type="protein sequence ID" value="MCH7411005.1"/>
    <property type="molecule type" value="Genomic_DNA"/>
</dbReference>
<dbReference type="RefSeq" id="WP_317235644.1">
    <property type="nucleotide sequence ID" value="NZ_JAKZGP010000054.1"/>
</dbReference>
<evidence type="ECO:0000313" key="3">
    <source>
        <dbReference type="Proteomes" id="UP001165489"/>
    </source>
</evidence>
<gene>
    <name evidence="2" type="ORF">MM239_16480</name>
</gene>
<reference evidence="2" key="1">
    <citation type="submission" date="2022-03" db="EMBL/GenBank/DDBJ databases">
        <title>De novo assembled genomes of Belliella spp. (Cyclobacteriaceae) strains.</title>
        <authorList>
            <person name="Szabo A."/>
            <person name="Korponai K."/>
            <person name="Felfoldi T."/>
        </authorList>
    </citation>
    <scope>NUCLEOTIDE SEQUENCE</scope>
    <source>
        <strain evidence="2">DSM 111904</strain>
    </source>
</reference>
<sequence length="1523" mass="163562">MNTNKKEDIPALNPFRTFKSHSYTGNAKRLGFEEVESFGIKVFSCPPAVGVTDFSGLFTTFTELSSATGSATATVACFDFTSVTIDPSHTARVAGTVISGNELLLMQGVGTNPNANLARVIIKSNDNSKFSFKSIKVQPFGSFTNWDITYQGYKDGSAVTGANLNRNSMISGTMYTDNFSSISGFSNVDEIRIEFSVIGTVYQNFRMDDIEIGPASSNLSPSLTTTTTTGIGNNEAVLNGNIISDGGSPVTSRGFVYSNTDNTPTLGEGGVTNVIVGDGTGTFQKTITGLSAATTYYYQAYAINAVGISYGGVESFETELDCSTPPDQDFGDYENLDYGASLTYQCITYTGSDALVGIGNAVSQAITSSPLFSGSAVVMISDSPGGYVSFKSTQSSNNFRIVSFVAEFFGHSNGEVSEVYSIKGFDNGIEVVSVTGFEVRTSGNYGIGNATIGYAREDFDEYGSNSGLLTFGTGWNNVDELRFYTEEAAPYNNIYVALDNINFEPAEIVISSPIVNTDAATGIEINEAVLAGNIASDGGSPVTSRGFVYSTTDNTPTLGEVGVTNVTAGDGTGTFQETITGLSIGTTYYYQAYATNAEGSSYGGVESFETLADTEPPVVILPTNSVRTTDLDECGYNIIGTEFDPVSITDNNEGIASITYSLHKLLPSPNLVSESFEGETWNDANFQVGSDGGRIVNGAYQSGDAVNSRDILYTVNDFQPTESNPVYVTAKLTFNIGGQIAFMGTRGSGLRNPGNSNEPANSLYLRIHNFIDGYTGITHTSFNGRPGNQFYQSPVLIELIDNGINISGKITNIQSGQVLNFNENTSYSSGSWKVLFSGGAGVAWDDIKISFGPHEYFQEYSAGENTLDNEVLGVGETIIFWTAEDLAGNQTTESFHVTVEDNQKPYATAIERISGQSENSVNWETDVPEVVFGDNCSSALLNWQMSGAVSASGNGQVGTYIFPPGFTLITYTITDAWGNFITATTEVENTKKFFAAGSGTESDPYQIEDWEHLFNIRFFNNSYFVLNNDLDKNSTGYSVYASETSNNGEGWLPSNYQFGLHFNGEMHTISDLYIKRPNQWQVGLFGFIQDSEFKNLKLNEFNVEGGWISGCLTAYATLSTFDKIEVTNSKLGLNGYYGGLLVGIASEKINISNSSFSGEVTGDYYLGGIAGYLFDGSISSSYTDVRITGVESLGGLVAYCENYNQNNLISQSFAKGEIIGESIIGGISGQSYNLQIEDVYSQVDLHASGNNVGGIIGYNYNSQIKNVYVIGKMNLDSTSDVGPIVGSMSGADVINSFWDIETTGLDESDFGGEGLITNEMKSKVTFSDSNWDFENIWSIKEPLVDQGYISYPYFKSISYDDFDLEIEVNPIPGLELSILPQTINFPEIDNKTYGDLPFILGDVQTDKGLTITYLAEDPTIVNILGNEATILKAGVTKITASQSGDENFGPAEPIERDLEVTKALVTITAEDKTKVYGTINPTLTISYDGLVNGDTKVATEPSISTTALVSSGVGTYPITLTGG</sequence>
<accession>A0ABS9V3M4</accession>
<dbReference type="Pfam" id="PF18676">
    <property type="entry name" value="MBG_2"/>
    <property type="match status" value="1"/>
</dbReference>
<evidence type="ECO:0000313" key="2">
    <source>
        <dbReference type="EMBL" id="MCH7411005.1"/>
    </source>
</evidence>
<dbReference type="Gene3D" id="3.30.160.710">
    <property type="match status" value="1"/>
</dbReference>
<dbReference type="Gene3D" id="2.160.20.110">
    <property type="match status" value="1"/>
</dbReference>
<comment type="caution">
    <text evidence="2">The sequence shown here is derived from an EMBL/GenBank/DDBJ whole genome shotgun (WGS) entry which is preliminary data.</text>
</comment>
<feature type="non-terminal residue" evidence="2">
    <location>
        <position position="1523"/>
    </location>
</feature>